<gene>
    <name evidence="1" type="ORF">PHLCEN_2v2075</name>
</gene>
<evidence type="ECO:0000313" key="2">
    <source>
        <dbReference type="Proteomes" id="UP000186601"/>
    </source>
</evidence>
<protein>
    <submittedName>
        <fullName evidence="1">Uncharacterized protein</fullName>
    </submittedName>
</protein>
<evidence type="ECO:0000313" key="1">
    <source>
        <dbReference type="EMBL" id="PSS32153.1"/>
    </source>
</evidence>
<dbReference type="Proteomes" id="UP000186601">
    <property type="component" value="Unassembled WGS sequence"/>
</dbReference>
<reference evidence="1 2" key="1">
    <citation type="submission" date="2018-02" db="EMBL/GenBank/DDBJ databases">
        <title>Genome sequence of the basidiomycete white-rot fungus Phlebia centrifuga.</title>
        <authorList>
            <person name="Granchi Z."/>
            <person name="Peng M."/>
            <person name="de Vries R.P."/>
            <person name="Hilden K."/>
            <person name="Makela M.R."/>
            <person name="Grigoriev I."/>
            <person name="Riley R."/>
        </authorList>
    </citation>
    <scope>NUCLEOTIDE SEQUENCE [LARGE SCALE GENOMIC DNA]</scope>
    <source>
        <strain evidence="1 2">FBCC195</strain>
    </source>
</reference>
<comment type="caution">
    <text evidence="1">The sequence shown here is derived from an EMBL/GenBank/DDBJ whole genome shotgun (WGS) entry which is preliminary data.</text>
</comment>
<dbReference type="EMBL" id="MLYV02000193">
    <property type="protein sequence ID" value="PSS32153.1"/>
    <property type="molecule type" value="Genomic_DNA"/>
</dbReference>
<proteinExistence type="predicted"/>
<organism evidence="1 2">
    <name type="scientific">Hermanssonia centrifuga</name>
    <dbReference type="NCBI Taxonomy" id="98765"/>
    <lineage>
        <taxon>Eukaryota</taxon>
        <taxon>Fungi</taxon>
        <taxon>Dikarya</taxon>
        <taxon>Basidiomycota</taxon>
        <taxon>Agaricomycotina</taxon>
        <taxon>Agaricomycetes</taxon>
        <taxon>Polyporales</taxon>
        <taxon>Meruliaceae</taxon>
        <taxon>Hermanssonia</taxon>
    </lineage>
</organism>
<accession>A0A2R6RQ46</accession>
<keyword evidence="2" id="KW-1185">Reference proteome</keyword>
<name>A0A2R6RQ46_9APHY</name>
<sequence length="95" mass="10694">MSPEICIDLLGQVLRSKSAREDMHGEKKNQANLQAMHLDGDTAKVVSSLAVIWRMSPFQRNQLVNKQAAAVDIRKISLSIRHSSDLYGFRGIWDT</sequence>
<dbReference type="AlphaFoldDB" id="A0A2R6RQ46"/>